<feature type="region of interest" description="Disordered" evidence="15">
    <location>
        <begin position="313"/>
        <end position="344"/>
    </location>
</feature>
<feature type="compositionally biased region" description="Basic residues" evidence="15">
    <location>
        <begin position="2469"/>
        <end position="2481"/>
    </location>
</feature>
<evidence type="ECO:0000256" key="2">
    <source>
        <dbReference type="ARBA" id="ARBA00022553"/>
    </source>
</evidence>
<dbReference type="PANTHER" id="PTHR45888">
    <property type="entry name" value="HL01030P-RELATED"/>
    <property type="match status" value="1"/>
</dbReference>
<feature type="compositionally biased region" description="Polar residues" evidence="15">
    <location>
        <begin position="586"/>
        <end position="609"/>
    </location>
</feature>
<dbReference type="GO" id="GO:0032259">
    <property type="term" value="P:methylation"/>
    <property type="evidence" value="ECO:0007669"/>
    <property type="project" value="UniProtKB-KW"/>
</dbReference>
<keyword evidence="7" id="KW-0677">Repeat</keyword>
<evidence type="ECO:0000256" key="4">
    <source>
        <dbReference type="ARBA" id="ARBA00022679"/>
    </source>
</evidence>
<keyword evidence="2" id="KW-0597">Phosphoprotein</keyword>
<dbReference type="GO" id="GO:0005654">
    <property type="term" value="C:nucleoplasm"/>
    <property type="evidence" value="ECO:0007669"/>
    <property type="project" value="UniProtKB-ARBA"/>
</dbReference>
<feature type="compositionally biased region" description="Pro residues" evidence="15">
    <location>
        <begin position="318"/>
        <end position="337"/>
    </location>
</feature>
<dbReference type="PANTHER" id="PTHR45888:SF6">
    <property type="entry name" value="HL01030P-RELATED"/>
    <property type="match status" value="1"/>
</dbReference>
<comment type="subcellular location">
    <subcellularLocation>
        <location evidence="1">Nucleus</location>
    </subcellularLocation>
</comment>
<feature type="region of interest" description="Disordered" evidence="15">
    <location>
        <begin position="585"/>
        <end position="784"/>
    </location>
</feature>
<dbReference type="Pfam" id="PF13832">
    <property type="entry name" value="zf-HC5HC2H_2"/>
    <property type="match status" value="1"/>
</dbReference>
<dbReference type="InterPro" id="IPR034732">
    <property type="entry name" value="EPHD"/>
</dbReference>
<keyword evidence="14" id="KW-0539">Nucleus</keyword>
<sequence length="3517" mass="387062">QRGVAPANLQQQFQSGTSPRFPALTANRPTNIEQYEQLLQKQAQLQAARQAEQTPVVTQAATVPQRPAVTQQTTATTTTTESTPSDQEIPDNVTAELEKLEQETGTMVELQGVSEILGGLGEDDDELLAEMGADFNILEYADPELDTLTSGGKTNILDKTSVTTTATVTSATVLPGKVARQTLPPPLAVTQQQPTNTQTQPVAHQLTPQQQVHQQMLQQVQQAAAMGRPMAPGTKLMSPDGVMGVVTPNNNVSLTFPANYAQRILSSHMQLQNQKLQMRVGTAGQGPRMLSVPPGGSSSNTIQNAILAGFAAPRMNIAPPPPPPPPPPYPGPPPPYPGSTNTNQQEQPLLLEDLLEQEKREQEKQLQTQAAPTPNQEIPASASGSSLLSDHDFERLKADVFNSNTVGLSASPAQNLPAQGLLSASNLSGNQGRPGFPSQASNINQWQQSPVRPTPVPTPQPAVETPQIPTFNVTLLPAPPLPPENIVTEQDRQVQIVYEQWLNNQNTILSQQLKYYETEVQKLRKIRKSLNSKQRQLRKSGNQLAEADAMELQRISAEQAILQKHLESSRKQSRQHGMLIQEYRNKQQAKQRSGPGQASMLPGQQTQSPLGPPSSSPIHHTPQSPMMSPSASPMMVQHNSPLQSPRPVVSHSPGPGSVTSVIHSPSNPSNMSPMQPSPRIGTPQSQSEGSPGPVQSPSQVCLPPPAPRMTSPQHRRIVTSPVTYSPELRPGMPQSRFIRPPVADQQQRPRLSISTANFLQRPGTPSPLNSPPPQQIHLTQQQHQQLLQRQLQQQVFLQQNSDGSQQPTDVSIIPPSQRAMQLIQQRQLILRQQQLMQQQQQQQQIIAAQPQPLTPQQHQMMVQQQQQLAKQQQQQIAQIQAQGQPNRITSQSQINQPPSSPMPPRSPMITQGQQIMSPHSVHSQPASPMVSLNPPSSPMARSPAVHQNINQPPSSPMVHHQQQVSSPLPRSPILGPTHSPMGIRRPPSTSSSPVMPDRPLSVENPSTPRTPYTPPSYAENDHSGGGNPHNPNNPIPLASPFGRFGYFKLGLRGGSPMWSVGRGAKRIPTSSEHKDEKASTSEISAVSPKIKKEPHLNKVSILKKKLPAKSNLRSLAVSKVGSLVSSDYNEFDDSSCTPPVTPPPTASTSKAVTIQKFISGKRLPEQMENKEHVVIIDSSPDEKQIRVEDVVDYDDDNDSAVVSTEVSLNSVAQQADGDDIAVIETFSQNDDLTDVMSSPLESGQIGDEFLLFPGNMVVDISNTAHFSDKEEDEEEEYGGQIVNVAIQSPTPSEEELIMQGRTKQITSDGLTLNIVQGLSSDQLLTVADTPDSPEQEEMTIDPSPEHYSQHTDDDILAHLEDSEIVIIDPSIKSPEIATTEDFEKLIDEGTRKEKIIKQEIANSHHITEIHKYAANILNCPSKSSTSSSVNMQPINLTMSAVSQPLTLTSKSNSNVGAPKISFIPTTNMPITSKTNTTKLGSEVVITRTTKLANTTTSNALTSIILPIKTTVSPAITIVSATSSRFTIPVISASAISKLPNVKVIDKPSSSLSLAAHDACLPKKIFDDESSVSPDSSTCEDEKSKLDILEEKSKEELLEEIIKSPEINITKAVVTSENNVSPGFLSKVMKEGNMKIETIKLQKSSNTNKEANVASSKIIKEISGKKFDTLQITNVLVKEHMQRLQSPVITKTSSPVIVQSTPELKMTAQIIQEKQGGLQIASVSRDTIAASFITTQDSTDCNNDSDTDTKSVVISIPSPTPSQEQLLDNMALQALENRRRDGKGISAEFDTFEDVLDMIENITGEPPALLEANIKDKIKTEDVNHIVPSSKAIVKADTKESPVETVEKFKDECSENSEVQTPVTVSTSGRPTIMPQLSPLSQPADLTTNMANVSQQLRTLLSSLHTTTVTTSPNVATIVKSVTHKEKVVPSVSVCSTPSAVVSRIIQPTGRISPVVTNSNSVILSSMKSKPALTTSVNMIPKSIHSQLSNVTSSLPSTTAVSSAASTSTIPKTLPISSSGNIQLMPDHPKLPPVTTMISSLSQNSSMSITVTQKQTSVITSALHSANVSTSQPTRKSSLSLNAMLQSHPAATVPQTAPGTITTASILGSPITIAKSSFSPSLVHAQPVVVSPVITSTAHSVTSSVSNSTSAFTSLTHTSLNSNTSRPIVTTTTLLHSQLTKTPFMVPKSEEHNNTPDLIKKEDIKQEIIETSTESHQQPQISNSATLHKQEFISGGCKYSTIQGPTRVEDSQNVLLKQLLQNTACATTQTQVTTTTTTTTTATVPPSLPTVPNLEAQLARPVPPTPTSLLPPLLQNDSPSNNQSGKTSTPQRIIVSRETSFISKPVSQPSPTITTSTTQQLHIDIKKCLPPSRTPSRDELLSPPTPRSSCSQDSSLQTPPLNIKKEIQSIPPLQSPLLTPQEVKKELVDESSQHSEVSDHSRPDIHVKEEMDSLDNIEKSTLEQKEELKKMKRRAYQQKRRQNQILNKEAAGQPKKRPRKSSKVEEDYDTYIDGVLAQLRTLPPMVVQEPQLGKNFGVVPVFGSGDLSKLGSKDYDSRFGDLTGEYGNAIVPGYSDYYNTKPYGDIEPLPEKPPSSTQRGFYDQEFPLIKFDTDEDRKFELFCRDNDTPDSVISSSSPECPFMEPYEKFIGLKLIDDDEDEEDESHTSKMRLSPVVPIIAPIPIRLKPVGPYLKDYNPDVDKENVCKDYFVKSKFGSNQTAPLKDSGNVTVTLTLTSSAAEDIMGVLRDLANLLHIPPPTSYQIVERTSTPPSQKLGLYRTKGKDGKEGAPIDIQSILNGAAKFCRHCDVVILNNMIRKKVSELPFLSKDTELLGDGDELYFCSTSCYMQFAIMHRSPSISEDKAAAIVDHLCQKDKSEIQRKNCQQSERLSNENIYNRLADTLGKIGMDIKKETNVEVMEIDQIKTEGFSRMAEFDFKTRKHPSFDNLQQIPSKIWKGLRYKYWCMGCLQPTTKCKKPTDKEIMELLYRLGITLTPSKMPEDTRKCMFCQIVGDGVADGPARLLNFDVDKWVHLNCGLWSDGVYETVNGALMNLENAIQQSLVTTCVQCSKLGATIRCFKTRCTNIYHLPCAVKDGCVFYKNKTLYCPSHILKNEKDNELTTLSVSRRVYVNRDENRQVAAIMHHASDTNNLLRVGSLIFLNVGQLLPHQLQNFHTSNYIYPIGYKIVRFYWSMRRLNKRCRYVCSIHEVSGRPEFRVLVQDPPEEDVEFRDNSPKGVWNKILESLAIMRRENHCLQVFPRYLTGEDLFGLTEPAVVRVLESLPGIETLTDYKFKYGRNPLLELPLAINPSGAARTEPKLRNHLNWKRPHTQRTGSSVRPAFVPQATGIGEAVCPYSKQFVHSKSSQYKKMKQEWRNNVYLARSKIQGLGLYAARDLEKHTMVIEYIGEIIRTELAETREKKYEAKNRGIYMFRLDEERVIDATLCGGLARYINHSCNPNCVAEIVEVDRDLRIIIFAKRRIQRGEELAYDYKFDIEDDQHKISCMCGAPNCRKWMN</sequence>
<feature type="compositionally biased region" description="Low complexity" evidence="15">
    <location>
        <begin position="2267"/>
        <end position="2284"/>
    </location>
</feature>
<feature type="region of interest" description="Disordered" evidence="15">
    <location>
        <begin position="423"/>
        <end position="442"/>
    </location>
</feature>
<dbReference type="OrthoDB" id="308383at2759"/>
<feature type="compositionally biased region" description="Polar residues" evidence="15">
    <location>
        <begin position="682"/>
        <end position="699"/>
    </location>
</feature>
<dbReference type="Gene3D" id="3.30.40.10">
    <property type="entry name" value="Zinc/RING finger domain, C3HC4 (zinc finger)"/>
    <property type="match status" value="1"/>
</dbReference>
<keyword evidence="4" id="KW-0808">Transferase</keyword>
<feature type="region of interest" description="Disordered" evidence="15">
    <location>
        <begin position="1063"/>
        <end position="1087"/>
    </location>
</feature>
<organism evidence="19 20">
    <name type="scientific">Ignelater luminosus</name>
    <name type="common">Cucubano</name>
    <name type="synonym">Pyrophorus luminosus</name>
    <dbReference type="NCBI Taxonomy" id="2038154"/>
    <lineage>
        <taxon>Eukaryota</taxon>
        <taxon>Metazoa</taxon>
        <taxon>Ecdysozoa</taxon>
        <taxon>Arthropoda</taxon>
        <taxon>Hexapoda</taxon>
        <taxon>Insecta</taxon>
        <taxon>Pterygota</taxon>
        <taxon>Neoptera</taxon>
        <taxon>Endopterygota</taxon>
        <taxon>Coleoptera</taxon>
        <taxon>Polyphaga</taxon>
        <taxon>Elateriformia</taxon>
        <taxon>Elateroidea</taxon>
        <taxon>Elateridae</taxon>
        <taxon>Agrypninae</taxon>
        <taxon>Pyrophorini</taxon>
        <taxon>Ignelater</taxon>
    </lineage>
</organism>
<dbReference type="SMART" id="SM00249">
    <property type="entry name" value="PHD"/>
    <property type="match status" value="1"/>
</dbReference>
<dbReference type="PROSITE" id="PS51805">
    <property type="entry name" value="EPHD"/>
    <property type="match status" value="1"/>
</dbReference>
<dbReference type="InterPro" id="IPR001965">
    <property type="entry name" value="Znf_PHD"/>
</dbReference>
<dbReference type="SUPFAM" id="SSF82199">
    <property type="entry name" value="SET domain"/>
    <property type="match status" value="1"/>
</dbReference>
<accession>A0A8K0D6E4</accession>
<dbReference type="FunFam" id="3.30.40.10:FF:000002">
    <property type="entry name" value="Histone-lysine N-methyltransferase"/>
    <property type="match status" value="1"/>
</dbReference>
<dbReference type="InterPro" id="IPR003616">
    <property type="entry name" value="Post-SET_dom"/>
</dbReference>
<keyword evidence="20" id="KW-1185">Reference proteome</keyword>
<gene>
    <name evidence="19" type="ORF">ILUMI_08272</name>
</gene>
<protein>
    <recommendedName>
        <fullName evidence="21">Histone-lysine N-methyltransferase</fullName>
    </recommendedName>
</protein>
<dbReference type="InterPro" id="IPR046341">
    <property type="entry name" value="SET_dom_sf"/>
</dbReference>
<dbReference type="Pfam" id="PF05965">
    <property type="entry name" value="FYRC"/>
    <property type="match status" value="1"/>
</dbReference>
<proteinExistence type="predicted"/>
<feature type="region of interest" description="Disordered" evidence="15">
    <location>
        <begin position="1328"/>
        <end position="1349"/>
    </location>
</feature>
<dbReference type="CDD" id="cd22541">
    <property type="entry name" value="SP5_N"/>
    <property type="match status" value="1"/>
</dbReference>
<keyword evidence="9" id="KW-0862">Zinc</keyword>
<dbReference type="Gene3D" id="2.170.270.10">
    <property type="entry name" value="SET domain"/>
    <property type="match status" value="1"/>
</dbReference>
<dbReference type="PROSITE" id="PS51542">
    <property type="entry name" value="FYRN"/>
    <property type="match status" value="1"/>
</dbReference>
<evidence type="ECO:0000259" key="17">
    <source>
        <dbReference type="PROSITE" id="PS50868"/>
    </source>
</evidence>
<keyword evidence="3" id="KW-0489">Methyltransferase</keyword>
<dbReference type="CDD" id="cd15666">
    <property type="entry name" value="ePHD2_KMT2C_like"/>
    <property type="match status" value="1"/>
</dbReference>
<evidence type="ECO:0000256" key="5">
    <source>
        <dbReference type="ARBA" id="ARBA00022691"/>
    </source>
</evidence>
<feature type="compositionally biased region" description="Polar residues" evidence="15">
    <location>
        <begin position="2386"/>
        <end position="2397"/>
    </location>
</feature>
<feature type="domain" description="SET" evidence="16">
    <location>
        <begin position="3377"/>
        <end position="3493"/>
    </location>
</feature>
<keyword evidence="8" id="KW-0863">Zinc-finger</keyword>
<keyword evidence="11" id="KW-0805">Transcription regulation</keyword>
<dbReference type="SMART" id="SM00541">
    <property type="entry name" value="FYRN"/>
    <property type="match status" value="1"/>
</dbReference>
<evidence type="ECO:0000256" key="1">
    <source>
        <dbReference type="ARBA" id="ARBA00004123"/>
    </source>
</evidence>
<feature type="region of interest" description="Disordered" evidence="15">
    <location>
        <begin position="1"/>
        <end position="25"/>
    </location>
</feature>
<feature type="region of interest" description="Disordered" evidence="15">
    <location>
        <begin position="2422"/>
        <end position="2505"/>
    </location>
</feature>
<feature type="compositionally biased region" description="Polar residues" evidence="15">
    <location>
        <begin position="8"/>
        <end position="18"/>
    </location>
</feature>
<feature type="domain" description="Post-SET" evidence="17">
    <location>
        <begin position="3501"/>
        <end position="3517"/>
    </location>
</feature>
<feature type="non-terminal residue" evidence="19">
    <location>
        <position position="1"/>
    </location>
</feature>
<feature type="compositionally biased region" description="Polar residues" evidence="15">
    <location>
        <begin position="2314"/>
        <end position="2341"/>
    </location>
</feature>
<feature type="compositionally biased region" description="Low complexity" evidence="15">
    <location>
        <begin position="2344"/>
        <end position="2359"/>
    </location>
</feature>
<dbReference type="GO" id="GO:0008270">
    <property type="term" value="F:zinc ion binding"/>
    <property type="evidence" value="ECO:0007669"/>
    <property type="project" value="UniProtKB-KW"/>
</dbReference>
<dbReference type="FunFam" id="2.170.270.10:FF:000003">
    <property type="entry name" value="Histone-lysine N-methyltransferase"/>
    <property type="match status" value="1"/>
</dbReference>
<evidence type="ECO:0000256" key="12">
    <source>
        <dbReference type="ARBA" id="ARBA00023159"/>
    </source>
</evidence>
<dbReference type="SMART" id="SM00542">
    <property type="entry name" value="FYRC"/>
    <property type="match status" value="1"/>
</dbReference>
<dbReference type="CDD" id="cd19171">
    <property type="entry name" value="SET_KMT2C_2D"/>
    <property type="match status" value="1"/>
</dbReference>
<reference evidence="19" key="1">
    <citation type="submission" date="2019-08" db="EMBL/GenBank/DDBJ databases">
        <title>The genome of the North American firefly Photinus pyralis.</title>
        <authorList>
            <consortium name="Photinus pyralis genome working group"/>
            <person name="Fallon T.R."/>
            <person name="Sander Lower S.E."/>
            <person name="Weng J.-K."/>
        </authorList>
    </citation>
    <scope>NUCLEOTIDE SEQUENCE</scope>
    <source>
        <strain evidence="19">TRF0915ILg1</strain>
        <tissue evidence="19">Whole body</tissue>
    </source>
</reference>
<dbReference type="InterPro" id="IPR003888">
    <property type="entry name" value="FYrich_N"/>
</dbReference>
<comment type="caution">
    <text evidence="19">The sequence shown here is derived from an EMBL/GenBank/DDBJ whole genome shotgun (WGS) entry which is preliminary data.</text>
</comment>
<evidence type="ECO:0000256" key="15">
    <source>
        <dbReference type="SAM" id="MobiDB-lite"/>
    </source>
</evidence>
<evidence type="ECO:0000256" key="3">
    <source>
        <dbReference type="ARBA" id="ARBA00022603"/>
    </source>
</evidence>
<evidence type="ECO:0000313" key="19">
    <source>
        <dbReference type="EMBL" id="KAF2897902.1"/>
    </source>
</evidence>
<dbReference type="InterPro" id="IPR013083">
    <property type="entry name" value="Znf_RING/FYVE/PHD"/>
</dbReference>
<feature type="region of interest" description="Disordered" evidence="15">
    <location>
        <begin position="876"/>
        <end position="1035"/>
    </location>
</feature>
<dbReference type="InterPro" id="IPR003889">
    <property type="entry name" value="FYrich_C"/>
</dbReference>
<dbReference type="PROSITE" id="PS50868">
    <property type="entry name" value="POST_SET"/>
    <property type="match status" value="1"/>
</dbReference>
<feature type="compositionally biased region" description="Pro residues" evidence="15">
    <location>
        <begin position="764"/>
        <end position="774"/>
    </location>
</feature>
<dbReference type="SMART" id="SM00508">
    <property type="entry name" value="PostSET"/>
    <property type="match status" value="1"/>
</dbReference>
<evidence type="ECO:0000256" key="10">
    <source>
        <dbReference type="ARBA" id="ARBA00022853"/>
    </source>
</evidence>
<dbReference type="GO" id="GO:0042800">
    <property type="term" value="F:histone H3K4 methyltransferase activity"/>
    <property type="evidence" value="ECO:0007669"/>
    <property type="project" value="UniProtKB-ARBA"/>
</dbReference>
<feature type="domain" description="PHD-type" evidence="18">
    <location>
        <begin position="3003"/>
        <end position="3111"/>
    </location>
</feature>
<dbReference type="Gene3D" id="3.30.160.360">
    <property type="match status" value="1"/>
</dbReference>
<feature type="compositionally biased region" description="Low complexity" evidence="15">
    <location>
        <begin position="775"/>
        <end position="784"/>
    </location>
</feature>
<evidence type="ECO:0008006" key="21">
    <source>
        <dbReference type="Google" id="ProtNLM"/>
    </source>
</evidence>
<feature type="compositionally biased region" description="Basic and acidic residues" evidence="15">
    <location>
        <begin position="2422"/>
        <end position="2468"/>
    </location>
</feature>
<evidence type="ECO:0000256" key="14">
    <source>
        <dbReference type="ARBA" id="ARBA00023242"/>
    </source>
</evidence>
<dbReference type="FunFam" id="3.30.160.360:FF:000001">
    <property type="entry name" value="Histone-lysine N-methyltransferase"/>
    <property type="match status" value="1"/>
</dbReference>
<dbReference type="GO" id="GO:0098687">
    <property type="term" value="C:chromosomal region"/>
    <property type="evidence" value="ECO:0007669"/>
    <property type="project" value="UniProtKB-ARBA"/>
</dbReference>
<feature type="compositionally biased region" description="Low complexity" evidence="15">
    <location>
        <begin position="876"/>
        <end position="897"/>
    </location>
</feature>
<feature type="compositionally biased region" description="Low complexity" evidence="15">
    <location>
        <begin position="62"/>
        <end position="80"/>
    </location>
</feature>
<name>A0A8K0D6E4_IGNLU</name>
<evidence type="ECO:0000259" key="18">
    <source>
        <dbReference type="PROSITE" id="PS51805"/>
    </source>
</evidence>
<evidence type="ECO:0000256" key="8">
    <source>
        <dbReference type="ARBA" id="ARBA00022771"/>
    </source>
</evidence>
<keyword evidence="12" id="KW-0010">Activator</keyword>
<evidence type="ECO:0000256" key="13">
    <source>
        <dbReference type="ARBA" id="ARBA00023163"/>
    </source>
</evidence>
<evidence type="ECO:0000256" key="9">
    <source>
        <dbReference type="ARBA" id="ARBA00022833"/>
    </source>
</evidence>
<evidence type="ECO:0000256" key="11">
    <source>
        <dbReference type="ARBA" id="ARBA00023015"/>
    </source>
</evidence>
<evidence type="ECO:0000256" key="6">
    <source>
        <dbReference type="ARBA" id="ARBA00022723"/>
    </source>
</evidence>
<keyword evidence="13" id="KW-0804">Transcription</keyword>
<keyword evidence="5" id="KW-0949">S-adenosyl-L-methionine</keyword>
<dbReference type="Pfam" id="PF00856">
    <property type="entry name" value="SET"/>
    <property type="match status" value="1"/>
</dbReference>
<evidence type="ECO:0000259" key="16">
    <source>
        <dbReference type="PROSITE" id="PS50280"/>
    </source>
</evidence>
<dbReference type="EMBL" id="VTPC01003865">
    <property type="protein sequence ID" value="KAF2897902.1"/>
    <property type="molecule type" value="Genomic_DNA"/>
</dbReference>
<dbReference type="PROSITE" id="PS51543">
    <property type="entry name" value="FYRC"/>
    <property type="match status" value="1"/>
</dbReference>
<feature type="compositionally biased region" description="Low complexity" evidence="15">
    <location>
        <begin position="664"/>
        <end position="678"/>
    </location>
</feature>
<feature type="region of interest" description="Disordered" evidence="15">
    <location>
        <begin position="2267"/>
        <end position="2397"/>
    </location>
</feature>
<dbReference type="SMART" id="SM00317">
    <property type="entry name" value="SET"/>
    <property type="match status" value="1"/>
</dbReference>
<evidence type="ECO:0000256" key="7">
    <source>
        <dbReference type="ARBA" id="ARBA00022737"/>
    </source>
</evidence>
<feature type="compositionally biased region" description="Low complexity" evidence="15">
    <location>
        <begin position="622"/>
        <end position="635"/>
    </location>
</feature>
<dbReference type="PROSITE" id="PS50280">
    <property type="entry name" value="SET"/>
    <property type="match status" value="1"/>
</dbReference>
<dbReference type="Proteomes" id="UP000801492">
    <property type="component" value="Unassembled WGS sequence"/>
</dbReference>
<evidence type="ECO:0000313" key="20">
    <source>
        <dbReference type="Proteomes" id="UP000801492"/>
    </source>
</evidence>
<keyword evidence="6" id="KW-0479">Metal-binding</keyword>
<feature type="compositionally biased region" description="Polar residues" evidence="15">
    <location>
        <begin position="744"/>
        <end position="758"/>
    </location>
</feature>
<dbReference type="InterPro" id="IPR001214">
    <property type="entry name" value="SET_dom"/>
</dbReference>
<feature type="region of interest" description="Disordered" evidence="15">
    <location>
        <begin position="359"/>
        <end position="387"/>
    </location>
</feature>
<feature type="region of interest" description="Disordered" evidence="15">
    <location>
        <begin position="57"/>
        <end position="89"/>
    </location>
</feature>
<feature type="compositionally biased region" description="Polar residues" evidence="15">
    <location>
        <begin position="370"/>
        <end position="387"/>
    </location>
</feature>
<dbReference type="Pfam" id="PF05964">
    <property type="entry name" value="FYRN"/>
    <property type="match status" value="1"/>
</dbReference>
<dbReference type="GO" id="GO:0005700">
    <property type="term" value="C:polytene chromosome"/>
    <property type="evidence" value="ECO:0007669"/>
    <property type="project" value="UniProtKB-ARBA"/>
</dbReference>
<keyword evidence="10" id="KW-0156">Chromatin regulator</keyword>
<feature type="compositionally biased region" description="Polar residues" evidence="15">
    <location>
        <begin position="908"/>
        <end position="926"/>
    </location>
</feature>